<accession>A0ABT4CSL5</accession>
<dbReference type="Pfam" id="PF00173">
    <property type="entry name" value="Cyt-b5"/>
    <property type="match status" value="1"/>
</dbReference>
<dbReference type="EMBL" id="JAPQES010000006">
    <property type="protein sequence ID" value="MCY6372037.1"/>
    <property type="molecule type" value="Genomic_DNA"/>
</dbReference>
<gene>
    <name evidence="2" type="ORF">OXH55_15485</name>
</gene>
<comment type="caution">
    <text evidence="2">The sequence shown here is derived from an EMBL/GenBank/DDBJ whole genome shotgun (WGS) entry which is preliminary data.</text>
</comment>
<sequence length="144" mass="16576">MYIKNCELLINRMKKNINELSYISSMCTTMYEKMFYDNLIHQELYKMYVIKNYVTNMKKAASADRQTEDKTFTLEELSKFNGKNGNPAYIAVNGIVYDVTFEAAWAAGKHFGLEAGNDVSKEYKECHEGQDVLSKLQKVGVLQK</sequence>
<evidence type="ECO:0000313" key="2">
    <source>
        <dbReference type="EMBL" id="MCY6372037.1"/>
    </source>
</evidence>
<evidence type="ECO:0000313" key="3">
    <source>
        <dbReference type="Proteomes" id="UP001079657"/>
    </source>
</evidence>
<protein>
    <recommendedName>
        <fullName evidence="1">Cytochrome b5 heme-binding domain-containing protein</fullName>
    </recommendedName>
</protein>
<dbReference type="SMART" id="SM01117">
    <property type="entry name" value="Cyt-b5"/>
    <property type="match status" value="1"/>
</dbReference>
<name>A0ABT4CSL5_9CLOT</name>
<dbReference type="Proteomes" id="UP001079657">
    <property type="component" value="Unassembled WGS sequence"/>
</dbReference>
<dbReference type="InterPro" id="IPR001199">
    <property type="entry name" value="Cyt_B5-like_heme/steroid-bd"/>
</dbReference>
<evidence type="ECO:0000259" key="1">
    <source>
        <dbReference type="SMART" id="SM01117"/>
    </source>
</evidence>
<dbReference type="RefSeq" id="WP_268050954.1">
    <property type="nucleotide sequence ID" value="NZ_JAPQES010000006.1"/>
</dbReference>
<reference evidence="2" key="1">
    <citation type="submission" date="2022-12" db="EMBL/GenBank/DDBJ databases">
        <authorList>
            <person name="Wang J."/>
        </authorList>
    </citation>
    <scope>NUCLEOTIDE SEQUENCE</scope>
    <source>
        <strain evidence="2">HY-42-06</strain>
    </source>
</reference>
<feature type="domain" description="Cytochrome b5 heme-binding" evidence="1">
    <location>
        <begin position="72"/>
        <end position="143"/>
    </location>
</feature>
<dbReference type="InterPro" id="IPR036400">
    <property type="entry name" value="Cyt_B5-like_heme/steroid_sf"/>
</dbReference>
<proteinExistence type="predicted"/>
<organism evidence="2 3">
    <name type="scientific">Clostridium ganghwense</name>
    <dbReference type="NCBI Taxonomy" id="312089"/>
    <lineage>
        <taxon>Bacteria</taxon>
        <taxon>Bacillati</taxon>
        <taxon>Bacillota</taxon>
        <taxon>Clostridia</taxon>
        <taxon>Eubacteriales</taxon>
        <taxon>Clostridiaceae</taxon>
        <taxon>Clostridium</taxon>
    </lineage>
</organism>
<keyword evidence="3" id="KW-1185">Reference proteome</keyword>
<dbReference type="SUPFAM" id="SSF55856">
    <property type="entry name" value="Cytochrome b5-like heme/steroid binding domain"/>
    <property type="match status" value="1"/>
</dbReference>
<dbReference type="Gene3D" id="3.10.120.10">
    <property type="entry name" value="Cytochrome b5-like heme/steroid binding domain"/>
    <property type="match status" value="1"/>
</dbReference>